<keyword evidence="2" id="KW-0813">Transport</keyword>
<dbReference type="PROSITE" id="PS00211">
    <property type="entry name" value="ABC_TRANSPORTER_1"/>
    <property type="match status" value="1"/>
</dbReference>
<dbReference type="InterPro" id="IPR013328">
    <property type="entry name" value="6PGD_dom2"/>
</dbReference>
<dbReference type="InterPro" id="IPR003593">
    <property type="entry name" value="AAA+_ATPase"/>
</dbReference>
<dbReference type="Gene3D" id="1.10.1040.10">
    <property type="entry name" value="N-(1-d-carboxylethyl)-l-norvaline Dehydrogenase, domain 2"/>
    <property type="match status" value="1"/>
</dbReference>
<dbReference type="FunFam" id="3.40.50.300:FF:000042">
    <property type="entry name" value="Maltose/maltodextrin ABC transporter, ATP-binding protein"/>
    <property type="match status" value="1"/>
</dbReference>
<evidence type="ECO:0000256" key="8">
    <source>
        <dbReference type="ARBA" id="ARBA00023136"/>
    </source>
</evidence>
<dbReference type="Gene3D" id="3.40.50.300">
    <property type="entry name" value="P-loop containing nucleotide triphosphate hydrolases"/>
    <property type="match status" value="2"/>
</dbReference>
<dbReference type="InterPro" id="IPR008995">
    <property type="entry name" value="Mo/tungstate-bd_C_term_dom"/>
</dbReference>
<comment type="subcellular location">
    <subcellularLocation>
        <location evidence="1">Membrane</location>
        <topology evidence="1">Multi-pass membrane protein</topology>
    </subcellularLocation>
</comment>
<dbReference type="FunFam" id="3.40.50.720:FF:000084">
    <property type="entry name" value="Short-chain dehydrogenase reductase"/>
    <property type="match status" value="1"/>
</dbReference>
<dbReference type="PRINTS" id="PR00080">
    <property type="entry name" value="SDRFAMILY"/>
</dbReference>
<dbReference type="Proteomes" id="UP001178507">
    <property type="component" value="Unassembled WGS sequence"/>
</dbReference>
<feature type="transmembrane region" description="Helical" evidence="9">
    <location>
        <begin position="200"/>
        <end position="224"/>
    </location>
</feature>
<feature type="transmembrane region" description="Helical" evidence="9">
    <location>
        <begin position="150"/>
        <end position="170"/>
    </location>
</feature>
<evidence type="ECO:0000259" key="10">
    <source>
        <dbReference type="PROSITE" id="PS50893"/>
    </source>
</evidence>
<evidence type="ECO:0000256" key="6">
    <source>
        <dbReference type="ARBA" id="ARBA00022989"/>
    </source>
</evidence>
<dbReference type="InterPro" id="IPR027417">
    <property type="entry name" value="P-loop_NTPase"/>
</dbReference>
<feature type="domain" description="ABC transmembrane type-1" evidence="11">
    <location>
        <begin position="340"/>
        <end position="530"/>
    </location>
</feature>
<gene>
    <name evidence="12" type="ORF">EVOR1521_LOCUS16504</name>
</gene>
<proteinExistence type="predicted"/>
<feature type="transmembrane region" description="Helical" evidence="9">
    <location>
        <begin position="63"/>
        <end position="86"/>
    </location>
</feature>
<dbReference type="PROSITE" id="PS50893">
    <property type="entry name" value="ABC_TRANSPORTER_2"/>
    <property type="match status" value="1"/>
</dbReference>
<dbReference type="Pfam" id="PF00485">
    <property type="entry name" value="PRK"/>
    <property type="match status" value="1"/>
</dbReference>
<dbReference type="InterPro" id="IPR002347">
    <property type="entry name" value="SDR_fam"/>
</dbReference>
<dbReference type="GO" id="GO:0016887">
    <property type="term" value="F:ATP hydrolysis activity"/>
    <property type="evidence" value="ECO:0007669"/>
    <property type="project" value="InterPro"/>
</dbReference>
<feature type="transmembrane region" description="Helical" evidence="9">
    <location>
        <begin position="278"/>
        <end position="298"/>
    </location>
</feature>
<dbReference type="InterPro" id="IPR012340">
    <property type="entry name" value="NA-bd_OB-fold"/>
</dbReference>
<dbReference type="InterPro" id="IPR057326">
    <property type="entry name" value="KR_dom"/>
</dbReference>
<dbReference type="PANTHER" id="PTHR43362">
    <property type="entry name" value="MANNITOL DEHYDROGENASE DSF1-RELATED"/>
    <property type="match status" value="1"/>
</dbReference>
<keyword evidence="13" id="KW-1185">Reference proteome</keyword>
<dbReference type="GO" id="GO:0005524">
    <property type="term" value="F:ATP binding"/>
    <property type="evidence" value="ECO:0007669"/>
    <property type="project" value="UniProtKB-KW"/>
</dbReference>
<feature type="transmembrane region" description="Helical" evidence="9">
    <location>
        <begin position="98"/>
        <end position="115"/>
    </location>
</feature>
<dbReference type="CDD" id="cd03301">
    <property type="entry name" value="ABC_MalK_N"/>
    <property type="match status" value="1"/>
</dbReference>
<dbReference type="SUPFAM" id="SSF48179">
    <property type="entry name" value="6-phosphogluconate dehydrogenase C-terminal domain-like"/>
    <property type="match status" value="1"/>
</dbReference>
<keyword evidence="3 9" id="KW-0812">Transmembrane</keyword>
<evidence type="ECO:0000313" key="13">
    <source>
        <dbReference type="Proteomes" id="UP001178507"/>
    </source>
</evidence>
<dbReference type="InterPro" id="IPR013611">
    <property type="entry name" value="Transp-assoc_OB_typ2"/>
</dbReference>
<feature type="transmembrane region" description="Helical" evidence="9">
    <location>
        <begin position="249"/>
        <end position="271"/>
    </location>
</feature>
<dbReference type="InterPro" id="IPR035906">
    <property type="entry name" value="MetI-like_sf"/>
</dbReference>
<feature type="transmembrane region" description="Helical" evidence="9">
    <location>
        <begin position="452"/>
        <end position="477"/>
    </location>
</feature>
<dbReference type="GO" id="GO:0008643">
    <property type="term" value="P:carbohydrate transport"/>
    <property type="evidence" value="ECO:0007669"/>
    <property type="project" value="InterPro"/>
</dbReference>
<dbReference type="GO" id="GO:0016301">
    <property type="term" value="F:kinase activity"/>
    <property type="evidence" value="ECO:0007669"/>
    <property type="project" value="InterPro"/>
</dbReference>
<dbReference type="SUPFAM" id="SSF50331">
    <property type="entry name" value="MOP-like"/>
    <property type="match status" value="1"/>
</dbReference>
<dbReference type="InterPro" id="IPR008927">
    <property type="entry name" value="6-PGluconate_DH-like_C_sf"/>
</dbReference>
<dbReference type="Gene3D" id="1.10.3720.10">
    <property type="entry name" value="MetI-like"/>
    <property type="match status" value="2"/>
</dbReference>
<dbReference type="Pfam" id="PF00005">
    <property type="entry name" value="ABC_tran"/>
    <property type="match status" value="1"/>
</dbReference>
<keyword evidence="7" id="KW-0560">Oxidoreductase</keyword>
<organism evidence="12 13">
    <name type="scientific">Effrenium voratum</name>
    <dbReference type="NCBI Taxonomy" id="2562239"/>
    <lineage>
        <taxon>Eukaryota</taxon>
        <taxon>Sar</taxon>
        <taxon>Alveolata</taxon>
        <taxon>Dinophyceae</taxon>
        <taxon>Suessiales</taxon>
        <taxon>Symbiodiniaceae</taxon>
        <taxon>Effrenium</taxon>
    </lineage>
</organism>
<reference evidence="12" key="1">
    <citation type="submission" date="2023-08" db="EMBL/GenBank/DDBJ databases">
        <authorList>
            <person name="Chen Y."/>
            <person name="Shah S."/>
            <person name="Dougan E. K."/>
            <person name="Thang M."/>
            <person name="Chan C."/>
        </authorList>
    </citation>
    <scope>NUCLEOTIDE SEQUENCE</scope>
</reference>
<dbReference type="Pfam" id="PF08402">
    <property type="entry name" value="TOBE_2"/>
    <property type="match status" value="1"/>
</dbReference>
<dbReference type="SUPFAM" id="SSF51735">
    <property type="entry name" value="NAD(P)-binding Rossmann-fold domains"/>
    <property type="match status" value="2"/>
</dbReference>
<dbReference type="SUPFAM" id="SSF52540">
    <property type="entry name" value="P-loop containing nucleoside triphosphate hydrolases"/>
    <property type="match status" value="2"/>
</dbReference>
<feature type="domain" description="ABC transporter" evidence="10">
    <location>
        <begin position="520"/>
        <end position="750"/>
    </location>
</feature>
<evidence type="ECO:0000256" key="7">
    <source>
        <dbReference type="ARBA" id="ARBA00023002"/>
    </source>
</evidence>
<feature type="domain" description="ABC transmembrane type-1" evidence="11">
    <location>
        <begin position="61"/>
        <end position="270"/>
    </location>
</feature>
<name>A0AA36N5F5_9DINO</name>
<keyword evidence="6 9" id="KW-1133">Transmembrane helix</keyword>
<dbReference type="Gene3D" id="3.40.50.720">
    <property type="entry name" value="NAD(P)-binding Rossmann-like Domain"/>
    <property type="match status" value="2"/>
</dbReference>
<dbReference type="Pfam" id="PF00528">
    <property type="entry name" value="BPD_transp_1"/>
    <property type="match status" value="2"/>
</dbReference>
<evidence type="ECO:0000313" key="12">
    <source>
        <dbReference type="EMBL" id="CAJ1391240.1"/>
    </source>
</evidence>
<dbReference type="PANTHER" id="PTHR43362:SF1">
    <property type="entry name" value="MANNITOL DEHYDROGENASE 2-RELATED"/>
    <property type="match status" value="1"/>
</dbReference>
<accession>A0AA36N5F5</accession>
<evidence type="ECO:0000256" key="1">
    <source>
        <dbReference type="ARBA" id="ARBA00004141"/>
    </source>
</evidence>
<evidence type="ECO:0000256" key="4">
    <source>
        <dbReference type="ARBA" id="ARBA00022741"/>
    </source>
</evidence>
<dbReference type="InterPro" id="IPR017871">
    <property type="entry name" value="ABC_transporter-like_CS"/>
</dbReference>
<feature type="transmembrane region" description="Helical" evidence="9">
    <location>
        <begin position="376"/>
        <end position="402"/>
    </location>
</feature>
<dbReference type="GO" id="GO:0043190">
    <property type="term" value="C:ATP-binding cassette (ABC) transporter complex"/>
    <property type="evidence" value="ECO:0007669"/>
    <property type="project" value="InterPro"/>
</dbReference>
<dbReference type="InterPro" id="IPR020904">
    <property type="entry name" value="Sc_DH/Rdtase_CS"/>
</dbReference>
<feature type="transmembrane region" description="Helical" evidence="9">
    <location>
        <begin position="339"/>
        <end position="364"/>
    </location>
</feature>
<dbReference type="EMBL" id="CAUJNA010002223">
    <property type="protein sequence ID" value="CAJ1391240.1"/>
    <property type="molecule type" value="Genomic_DNA"/>
</dbReference>
<dbReference type="InterPro" id="IPR015855">
    <property type="entry name" value="ABC_transpr_MalK-like"/>
</dbReference>
<dbReference type="InterPro" id="IPR006083">
    <property type="entry name" value="PRK/URK"/>
</dbReference>
<sequence length="1783" mass="193724">MMAPAVILLLGWMLVPLTMTLFFSFKRYLPLRGDSLERGLDWVGFENYARFLSSSSFWPSVQATLVIVGGVLVVTVVLGVLLALLLDQPFWGQGIVRILVIAPFFVMPTVSALVWKNMFMDPVNGILAHLWRFFGAEPVSWLSDASVQSIILIVSWQWLPFATLILLTAVQSLDSEQLEAAEMDGAPAFARFGFIILPHLARAITIVILIQTIFLLSIFAEIFVTTGGSFGTRTLTYLIFQRVVDSQNIGLGSAGGVYAIILANIIAIFLMRIVGKNLVITTAVAWAIGLLIFFPIYWTILTSFKTEAQAINDPPLFFFFDWTLENYAIVQERSDYMRFLWNSVILAGGSTLLGILVAVPAAWSMAFVPSKRTKDILLWMLSTKMLPAVGVLYPISLIFVQFNLLDTRIGLVVVLMLINLPIIVWMLYTYFKEIPVEILEAARMDGASLREEILYILTPMAVPGIASTILLNFILAWNEAFWTLNLTAAKAGPLTAFIASYSSPEGLFFAKLSAASTMAIAPILVKKRFGDVTVIPELDLEIEDGEFVVFVGPSGCGKSTLLRLIAGLEDVTDGKIVIDGTDATEVPPARRGLAMVFQSYALYPHMSVRKNIAFPLRMARLAPAEQKRRVEQAAEVLNLTDYLDRRPGQLSGGQRQRVAIGRAIVREPSAFLFDEPLSNLDAALRVGMRLEISELHKRLKTTMIYVTHDQVEAMTMADKIVVLQAGVIEQVGSPLELYRRPRNTFVAGFIGSPKMNLICGPEAAKHDAATIGIRPEHIDISETDGAWKGTIGVSEHLGSDTFFHVQCDGLAEPLTVRAPGERALSYGADRLMRLEGKTALITGAARGIGLALAEAYAREGARVAIADIDIGRARSSAQALGDAAVAIEMDVTRQDSIDTAVAETVAALGRIDILINNAAVFTAAPIVEITREDYARAFDINVAGTLFTLQAVARHMIEGGAGGKIINMASQAGRRGEPLVAVYCATKAAVISLTQSAALNLIRHGINVNAIAPGVVDGEHWDGVDAFFSRYENKPLGQKKKEVGEAVPFGRMGRADDLTGMAIFLATDEADYIVAQTYNATLGQLPASVARPHYDRGALRPGIVHIGVGNFHRAHQAWYLHRLMQQGEALDWAIIGAGVRPYDAQMREKLLAQDCLTTLIELDPSGKSAEVIGPMIDYLPIEDGNGPLIDQLADPGIRIVALTVTEGGYYIDPVSQGFDAGHPDIRHDAANPDRPRTAFGAMVAALARRRAAGDGPFTGLSCDNLQENGRVLRRTVVSLARLSDPDLADWIDTHCTFPNSMVDCIVPATGTQEIALVQAFGIEDDAPVTHEDFRQWVVEDDFCAGRPDLHRVGVTFSDDVHAYETMKLRILNAGHQVIANAGEILAIGTIAECMAHPLVSSLFHKVQREEIAPHVAAVPNMTPAAYIDLVERRFSNTAVVDTTRRVAFDGSSRHTGFVLPIVRDALAAGAPIEGLALVEALWARMCDGTREDGSAIAPNDPFWDELVGAARAARDRPTAWLEQRQFYGDLAGNEGLRESFARWLGLIWSDGCEAALECYVGHASVTSGRAGTGPPAQLVERIAALPLKGRRRLVAIAGAPASGKSTLAAALTEHLAQAGHTSANVPMDGFHLDNRLLDEAGLRARKGAPETFDAGGFVAMMRRLKSEEEVCFPLFDRGRDLAVAGAGRVGPDCDLAIVEGNYLLFDEPPWNALAPLWDLSIWIDTPEELVLKRTVERWLAHDHTPEAARARAEGNDLANARRVVSGRLPSDVTVAVPPDAGGL</sequence>
<dbReference type="SUPFAM" id="SSF161098">
    <property type="entry name" value="MetI-like"/>
    <property type="match status" value="2"/>
</dbReference>
<dbReference type="SMART" id="SM00382">
    <property type="entry name" value="AAA"/>
    <property type="match status" value="2"/>
</dbReference>
<dbReference type="InterPro" id="IPR000515">
    <property type="entry name" value="MetI-like"/>
</dbReference>
<dbReference type="InterPro" id="IPR013131">
    <property type="entry name" value="Mannitol_DH_N"/>
</dbReference>
<keyword evidence="8 9" id="KW-0472">Membrane</keyword>
<evidence type="ECO:0000259" key="11">
    <source>
        <dbReference type="PROSITE" id="PS50928"/>
    </source>
</evidence>
<dbReference type="CDD" id="cd06261">
    <property type="entry name" value="TM_PBP2"/>
    <property type="match status" value="2"/>
</dbReference>
<dbReference type="PROSITE" id="PS00061">
    <property type="entry name" value="ADH_SHORT"/>
    <property type="match status" value="1"/>
</dbReference>
<dbReference type="NCBIfam" id="NF005472">
    <property type="entry name" value="PRK07067.1"/>
    <property type="match status" value="1"/>
</dbReference>
<dbReference type="SMART" id="SM00822">
    <property type="entry name" value="PKS_KR"/>
    <property type="match status" value="1"/>
</dbReference>
<dbReference type="Gene3D" id="2.40.50.140">
    <property type="entry name" value="Nucleic acid-binding proteins"/>
    <property type="match status" value="1"/>
</dbReference>
<evidence type="ECO:0000256" key="5">
    <source>
        <dbReference type="ARBA" id="ARBA00022840"/>
    </source>
</evidence>
<evidence type="ECO:0000256" key="9">
    <source>
        <dbReference type="SAM" id="Phobius"/>
    </source>
</evidence>
<keyword evidence="4" id="KW-0547">Nucleotide-binding</keyword>
<feature type="transmembrane region" description="Helical" evidence="9">
    <location>
        <begin position="408"/>
        <end position="431"/>
    </location>
</feature>
<dbReference type="InterPro" id="IPR003439">
    <property type="entry name" value="ABC_transporter-like_ATP-bd"/>
</dbReference>
<comment type="caution">
    <text evidence="12">The sequence shown here is derived from an EMBL/GenBank/DDBJ whole genome shotgun (WGS) entry which is preliminary data.</text>
</comment>
<dbReference type="Gene3D" id="2.40.50.100">
    <property type="match status" value="1"/>
</dbReference>
<dbReference type="Pfam" id="PF13561">
    <property type="entry name" value="adh_short_C2"/>
    <property type="match status" value="1"/>
</dbReference>
<evidence type="ECO:0000256" key="2">
    <source>
        <dbReference type="ARBA" id="ARBA00022448"/>
    </source>
</evidence>
<dbReference type="Pfam" id="PF01232">
    <property type="entry name" value="Mannitol_dh"/>
    <property type="match status" value="1"/>
</dbReference>
<dbReference type="InterPro" id="IPR036291">
    <property type="entry name" value="NAD(P)-bd_dom_sf"/>
</dbReference>
<evidence type="ECO:0000256" key="3">
    <source>
        <dbReference type="ARBA" id="ARBA00022692"/>
    </source>
</evidence>
<dbReference type="PROSITE" id="PS50928">
    <property type="entry name" value="ABC_TM1"/>
    <property type="match status" value="2"/>
</dbReference>
<keyword evidence="5" id="KW-0067">ATP-binding</keyword>
<dbReference type="GO" id="GO:0140359">
    <property type="term" value="F:ABC-type transporter activity"/>
    <property type="evidence" value="ECO:0007669"/>
    <property type="project" value="InterPro"/>
</dbReference>
<dbReference type="InterPro" id="IPR050988">
    <property type="entry name" value="Mannitol_DH/Oxidoreductase"/>
</dbReference>
<dbReference type="GO" id="GO:0016616">
    <property type="term" value="F:oxidoreductase activity, acting on the CH-OH group of donors, NAD or NADP as acceptor"/>
    <property type="evidence" value="ECO:0007669"/>
    <property type="project" value="TreeGrafter"/>
</dbReference>
<dbReference type="Pfam" id="PF08125">
    <property type="entry name" value="Mannitol_dh_C"/>
    <property type="match status" value="1"/>
</dbReference>
<dbReference type="InterPro" id="IPR013118">
    <property type="entry name" value="Mannitol_DH_C"/>
</dbReference>
<dbReference type="PRINTS" id="PR00081">
    <property type="entry name" value="GDHRDH"/>
</dbReference>
<protein>
    <submittedName>
        <fullName evidence="12">Uncharacterized protein</fullName>
    </submittedName>
</protein>